<protein>
    <recommendedName>
        <fullName evidence="2">Histone-lysine N-methyltransferase, H3 lysine-79 specific</fullName>
        <ecNumber evidence="1">2.1.1.360</ecNumber>
    </recommendedName>
    <alternativeName>
        <fullName evidence="4">Histone H3-K79 methyltransferase</fullName>
    </alternativeName>
</protein>
<evidence type="ECO:0000256" key="4">
    <source>
        <dbReference type="ARBA" id="ARBA00029821"/>
    </source>
</evidence>
<evidence type="ECO:0000256" key="1">
    <source>
        <dbReference type="ARBA" id="ARBA00012190"/>
    </source>
</evidence>
<dbReference type="EMBL" id="PVNL01000035">
    <property type="protein sequence ID" value="PRQ08876.1"/>
    <property type="molecule type" value="Genomic_DNA"/>
</dbReference>
<dbReference type="Proteomes" id="UP000238823">
    <property type="component" value="Unassembled WGS sequence"/>
</dbReference>
<organism evidence="7 8">
    <name type="scientific">Enhygromyxa salina</name>
    <dbReference type="NCBI Taxonomy" id="215803"/>
    <lineage>
        <taxon>Bacteria</taxon>
        <taxon>Pseudomonadati</taxon>
        <taxon>Myxococcota</taxon>
        <taxon>Polyangia</taxon>
        <taxon>Nannocystales</taxon>
        <taxon>Nannocystaceae</taxon>
        <taxon>Enhygromyxa</taxon>
    </lineage>
</organism>
<dbReference type="PANTHER" id="PTHR21451">
    <property type="entry name" value="HISTONE H3 METHYLTRANSFERASE"/>
    <property type="match status" value="1"/>
</dbReference>
<dbReference type="GO" id="GO:0051726">
    <property type="term" value="P:regulation of cell cycle"/>
    <property type="evidence" value="ECO:0007669"/>
    <property type="project" value="InterPro"/>
</dbReference>
<dbReference type="Gene3D" id="3.40.50.150">
    <property type="entry name" value="Vaccinia Virus protein VP39"/>
    <property type="match status" value="1"/>
</dbReference>
<dbReference type="PANTHER" id="PTHR21451:SF19">
    <property type="entry name" value="ACTIVATED IN BLOCKED UNFOLDED PROTEIN RESPONSE"/>
    <property type="match status" value="1"/>
</dbReference>
<evidence type="ECO:0000313" key="8">
    <source>
        <dbReference type="Proteomes" id="UP000238823"/>
    </source>
</evidence>
<dbReference type="SUPFAM" id="SSF53335">
    <property type="entry name" value="S-adenosyl-L-methionine-dependent methyltransferases"/>
    <property type="match status" value="1"/>
</dbReference>
<evidence type="ECO:0000313" key="7">
    <source>
        <dbReference type="EMBL" id="PRQ08876.1"/>
    </source>
</evidence>
<comment type="caution">
    <text evidence="7">The sequence shown here is derived from an EMBL/GenBank/DDBJ whole genome shotgun (WGS) entry which is preliminary data.</text>
</comment>
<dbReference type="InterPro" id="IPR030445">
    <property type="entry name" value="H3-K79_meTrfase"/>
</dbReference>
<feature type="domain" description="DOT1" evidence="6">
    <location>
        <begin position="1"/>
        <end position="232"/>
    </location>
</feature>
<evidence type="ECO:0000256" key="3">
    <source>
        <dbReference type="ARBA" id="ARBA00022853"/>
    </source>
</evidence>
<accession>A0A2S9YUW2</accession>
<evidence type="ECO:0000256" key="2">
    <source>
        <dbReference type="ARBA" id="ARBA00020987"/>
    </source>
</evidence>
<dbReference type="InterPro" id="IPR029063">
    <property type="entry name" value="SAM-dependent_MTases_sf"/>
</dbReference>
<dbReference type="AlphaFoldDB" id="A0A2S9YUW2"/>
<sequence>MPEAIFLAPDRTTSARGAKPVDYGCLSARDSDPRAELRRLYRGLRLDGFEIPTGDRRAVERSAGSPIYGELRPTATIRLLARLGLGRRDQFVDLGSGLGKVVLLAAMTTPVGRALGVELSATRVDVAARVLAQAQRERVAGTRRASFVRADMLRHPLDQATVIYTCSTAFSSAFMARLQRRMVELPRLRTLVSLQDFDPHPAFELREVVRLDASWKRGTKVHIYARRAGLMW</sequence>
<dbReference type="InterPro" id="IPR025789">
    <property type="entry name" value="DOT1_dom"/>
</dbReference>
<reference evidence="7 8" key="1">
    <citation type="submission" date="2018-03" db="EMBL/GenBank/DDBJ databases">
        <title>Draft Genome Sequences of the Obligatory Marine Myxobacteria Enhygromyxa salina SWB007.</title>
        <authorList>
            <person name="Poehlein A."/>
            <person name="Moghaddam J.A."/>
            <person name="Harms H."/>
            <person name="Alanjari M."/>
            <person name="Koenig G.M."/>
            <person name="Daniel R."/>
            <person name="Schaeberle T.F."/>
        </authorList>
    </citation>
    <scope>NUCLEOTIDE SEQUENCE [LARGE SCALE GENOMIC DNA]</scope>
    <source>
        <strain evidence="7 8">SWB007</strain>
    </source>
</reference>
<proteinExistence type="predicted"/>
<evidence type="ECO:0000256" key="5">
    <source>
        <dbReference type="ARBA" id="ARBA00047770"/>
    </source>
</evidence>
<dbReference type="Pfam" id="PF08123">
    <property type="entry name" value="DOT1"/>
    <property type="match status" value="1"/>
</dbReference>
<name>A0A2S9YUW2_9BACT</name>
<gene>
    <name evidence="7" type="ORF">ENSA7_15100</name>
</gene>
<dbReference type="GO" id="GO:0140956">
    <property type="term" value="F:histone H3K79 trimethyltransferase activity"/>
    <property type="evidence" value="ECO:0007669"/>
    <property type="project" value="UniProtKB-EC"/>
</dbReference>
<keyword evidence="3" id="KW-0156">Chromatin regulator</keyword>
<comment type="catalytic activity">
    <reaction evidence="5">
        <text>L-lysyl(79)-[histone H3] + 3 S-adenosyl-L-methionine = N(6),N(6),N(6)-trimethyl-L-lysyl(79)-[histone H3] + 3 S-adenosyl-L-homocysteine + 3 H(+)</text>
        <dbReference type="Rhea" id="RHEA:60328"/>
        <dbReference type="Rhea" id="RHEA-COMP:15549"/>
        <dbReference type="Rhea" id="RHEA-COMP:15552"/>
        <dbReference type="ChEBI" id="CHEBI:15378"/>
        <dbReference type="ChEBI" id="CHEBI:29969"/>
        <dbReference type="ChEBI" id="CHEBI:57856"/>
        <dbReference type="ChEBI" id="CHEBI:59789"/>
        <dbReference type="ChEBI" id="CHEBI:61961"/>
        <dbReference type="EC" id="2.1.1.360"/>
    </reaction>
</comment>
<evidence type="ECO:0000259" key="6">
    <source>
        <dbReference type="PROSITE" id="PS51569"/>
    </source>
</evidence>
<dbReference type="PROSITE" id="PS51569">
    <property type="entry name" value="DOT1"/>
    <property type="match status" value="1"/>
</dbReference>
<dbReference type="EC" id="2.1.1.360" evidence="1"/>